<evidence type="ECO:0000313" key="6">
    <source>
        <dbReference type="EMBL" id="RED50874.1"/>
    </source>
</evidence>
<dbReference type="InterPro" id="IPR004607">
    <property type="entry name" value="GART"/>
</dbReference>
<dbReference type="AlphaFoldDB" id="A0A3D9HN07"/>
<feature type="binding site" evidence="4">
    <location>
        <begin position="15"/>
        <end position="17"/>
    </location>
    <ligand>
        <name>N(1)-(5-phospho-beta-D-ribosyl)glycinamide</name>
        <dbReference type="ChEBI" id="CHEBI:143788"/>
    </ligand>
</feature>
<feature type="site" description="Raises pKa of active site His" evidence="4">
    <location>
        <position position="148"/>
    </location>
</feature>
<dbReference type="GO" id="GO:0005829">
    <property type="term" value="C:cytosol"/>
    <property type="evidence" value="ECO:0007669"/>
    <property type="project" value="TreeGrafter"/>
</dbReference>
<feature type="active site" description="Proton donor" evidence="4">
    <location>
        <position position="112"/>
    </location>
</feature>
<dbReference type="Proteomes" id="UP000256845">
    <property type="component" value="Unassembled WGS sequence"/>
</dbReference>
<evidence type="ECO:0000256" key="2">
    <source>
        <dbReference type="ARBA" id="ARBA00022679"/>
    </source>
</evidence>
<dbReference type="EMBL" id="QRDW01000004">
    <property type="protein sequence ID" value="RED50874.1"/>
    <property type="molecule type" value="Genomic_DNA"/>
</dbReference>
<dbReference type="UniPathway" id="UPA00074">
    <property type="reaction ID" value="UER00126"/>
</dbReference>
<dbReference type="InterPro" id="IPR036477">
    <property type="entry name" value="Formyl_transf_N_sf"/>
</dbReference>
<dbReference type="PANTHER" id="PTHR43369">
    <property type="entry name" value="PHOSPHORIBOSYLGLYCINAMIDE FORMYLTRANSFERASE"/>
    <property type="match status" value="1"/>
</dbReference>
<sequence>MASPLKVGVIISGGGSNLQALIDAAAAPDLPAEIGLVISNNAGAYGLERARKAGIATKVIDHRTYPDRESFDRDLTVALEKAGVELVCLAGFLRVLTDEFVNHWRDRMINIHPSLLPKYKGLHTHKRAIEAGEEYHGCTVHYVRPDLDTGPLLLQARVPVLEGDTPEILAGRVLEKEHLIYPEALRKIALGEITVEGETPMVNGHPGPVLID</sequence>
<gene>
    <name evidence="4" type="primary">purN</name>
    <name evidence="6" type="ORF">DFP90_104146</name>
</gene>
<organism evidence="6 7">
    <name type="scientific">Aestuariispira insulae</name>
    <dbReference type="NCBI Taxonomy" id="1461337"/>
    <lineage>
        <taxon>Bacteria</taxon>
        <taxon>Pseudomonadati</taxon>
        <taxon>Pseudomonadota</taxon>
        <taxon>Alphaproteobacteria</taxon>
        <taxon>Rhodospirillales</taxon>
        <taxon>Kiloniellaceae</taxon>
        <taxon>Aestuariispira</taxon>
    </lineage>
</organism>
<dbReference type="Pfam" id="PF00551">
    <property type="entry name" value="Formyl_trans_N"/>
    <property type="match status" value="1"/>
</dbReference>
<feature type="binding site" evidence="4">
    <location>
        <position position="110"/>
    </location>
    <ligand>
        <name>(6R)-10-formyltetrahydrofolate</name>
        <dbReference type="ChEBI" id="CHEBI:195366"/>
    </ligand>
</feature>
<evidence type="ECO:0000313" key="7">
    <source>
        <dbReference type="Proteomes" id="UP000256845"/>
    </source>
</evidence>
<dbReference type="PANTHER" id="PTHR43369:SF2">
    <property type="entry name" value="PHOSPHORIBOSYLGLYCINAMIDE FORMYLTRANSFERASE"/>
    <property type="match status" value="1"/>
</dbReference>
<comment type="catalytic activity">
    <reaction evidence="4">
        <text>N(1)-(5-phospho-beta-D-ribosyl)glycinamide + (6R)-10-formyltetrahydrofolate = N(2)-formyl-N(1)-(5-phospho-beta-D-ribosyl)glycinamide + (6S)-5,6,7,8-tetrahydrofolate + H(+)</text>
        <dbReference type="Rhea" id="RHEA:15053"/>
        <dbReference type="ChEBI" id="CHEBI:15378"/>
        <dbReference type="ChEBI" id="CHEBI:57453"/>
        <dbReference type="ChEBI" id="CHEBI:143788"/>
        <dbReference type="ChEBI" id="CHEBI:147286"/>
        <dbReference type="ChEBI" id="CHEBI:195366"/>
        <dbReference type="EC" id="2.1.2.2"/>
    </reaction>
</comment>
<dbReference type="HAMAP" id="MF_01930">
    <property type="entry name" value="PurN"/>
    <property type="match status" value="1"/>
</dbReference>
<dbReference type="EC" id="2.1.2.2" evidence="4"/>
<dbReference type="NCBIfam" id="TIGR00639">
    <property type="entry name" value="PurN"/>
    <property type="match status" value="1"/>
</dbReference>
<dbReference type="CDD" id="cd08645">
    <property type="entry name" value="FMT_core_GART"/>
    <property type="match status" value="1"/>
</dbReference>
<name>A0A3D9HN07_9PROT</name>
<dbReference type="SUPFAM" id="SSF53328">
    <property type="entry name" value="Formyltransferase"/>
    <property type="match status" value="1"/>
</dbReference>
<comment type="function">
    <text evidence="4">Catalyzes the transfer of a formyl group from 10-formyltetrahydrofolate to 5-phospho-ribosyl-glycinamide (GAR), producing 5-phospho-ribosyl-N-formylglycinamide (FGAR) and tetrahydrofolate.</text>
</comment>
<dbReference type="RefSeq" id="WP_115936669.1">
    <property type="nucleotide sequence ID" value="NZ_QRDW01000004.1"/>
</dbReference>
<dbReference type="InterPro" id="IPR002376">
    <property type="entry name" value="Formyl_transf_N"/>
</dbReference>
<dbReference type="GO" id="GO:0006189">
    <property type="term" value="P:'de novo' IMP biosynthetic process"/>
    <property type="evidence" value="ECO:0007669"/>
    <property type="project" value="UniProtKB-UniRule"/>
</dbReference>
<evidence type="ECO:0000259" key="5">
    <source>
        <dbReference type="Pfam" id="PF00551"/>
    </source>
</evidence>
<accession>A0A3D9HN07</accession>
<proteinExistence type="inferred from homology"/>
<protein>
    <recommendedName>
        <fullName evidence="4">Phosphoribosylglycinamide formyltransferase</fullName>
        <ecNumber evidence="4">2.1.2.2</ecNumber>
    </recommendedName>
    <alternativeName>
        <fullName evidence="4">5'-phosphoribosylglycinamide transformylase</fullName>
    </alternativeName>
    <alternativeName>
        <fullName evidence="4">GAR transformylase</fullName>
        <shortName evidence="4">GART</shortName>
    </alternativeName>
</protein>
<feature type="domain" description="Formyl transferase N-terminal" evidence="5">
    <location>
        <begin position="6"/>
        <end position="185"/>
    </location>
</feature>
<evidence type="ECO:0000256" key="1">
    <source>
        <dbReference type="ARBA" id="ARBA00005054"/>
    </source>
</evidence>
<keyword evidence="3 4" id="KW-0658">Purine biosynthesis</keyword>
<comment type="pathway">
    <text evidence="1 4">Purine metabolism; IMP biosynthesis via de novo pathway; N(2)-formyl-N(1)-(5-phospho-D-ribosyl)glycinamide from N(1)-(5-phospho-D-ribosyl)glycinamide (10-formyl THF route): step 1/1.</text>
</comment>
<dbReference type="OrthoDB" id="9806170at2"/>
<keyword evidence="7" id="KW-1185">Reference proteome</keyword>
<feature type="binding site" evidence="4">
    <location>
        <position position="68"/>
    </location>
    <ligand>
        <name>(6R)-10-formyltetrahydrofolate</name>
        <dbReference type="ChEBI" id="CHEBI:195366"/>
    </ligand>
</feature>
<comment type="caution">
    <text evidence="4">Lacks conserved residue(s) required for the propagation of feature annotation.</text>
</comment>
<evidence type="ECO:0000256" key="3">
    <source>
        <dbReference type="ARBA" id="ARBA00022755"/>
    </source>
</evidence>
<reference evidence="6 7" key="1">
    <citation type="submission" date="2018-07" db="EMBL/GenBank/DDBJ databases">
        <title>Genomic Encyclopedia of Type Strains, Phase III (KMG-III): the genomes of soil and plant-associated and newly described type strains.</title>
        <authorList>
            <person name="Whitman W."/>
        </authorList>
    </citation>
    <scope>NUCLEOTIDE SEQUENCE [LARGE SCALE GENOMIC DNA]</scope>
    <source>
        <strain evidence="6 7">CECT 8488</strain>
    </source>
</reference>
<dbReference type="GO" id="GO:0004644">
    <property type="term" value="F:phosphoribosylglycinamide formyltransferase activity"/>
    <property type="evidence" value="ECO:0007669"/>
    <property type="project" value="UniProtKB-UniRule"/>
</dbReference>
<comment type="caution">
    <text evidence="6">The sequence shown here is derived from an EMBL/GenBank/DDBJ whole genome shotgun (WGS) entry which is preliminary data.</text>
</comment>
<dbReference type="Gene3D" id="3.40.50.170">
    <property type="entry name" value="Formyl transferase, N-terminal domain"/>
    <property type="match status" value="1"/>
</dbReference>
<comment type="similarity">
    <text evidence="4">Belongs to the GART family.</text>
</comment>
<evidence type="ECO:0000256" key="4">
    <source>
        <dbReference type="HAMAP-Rule" id="MF_01930"/>
    </source>
</evidence>
<keyword evidence="2 4" id="KW-0808">Transferase</keyword>